<proteinExistence type="predicted"/>
<dbReference type="AlphaFoldDB" id="A0A1D2N1F7"/>
<dbReference type="PANTHER" id="PTHR47668:SF1">
    <property type="entry name" value="DIENELACTONE HYDROLASE DOMAIN-CONTAINING PROTEIN-RELATED"/>
    <property type="match status" value="1"/>
</dbReference>
<feature type="domain" description="Dienelactone hydrolase" evidence="1">
    <location>
        <begin position="34"/>
        <end position="241"/>
    </location>
</feature>
<dbReference type="EMBL" id="LJIJ01000298">
    <property type="protein sequence ID" value="ODM99109.1"/>
    <property type="molecule type" value="Genomic_DNA"/>
</dbReference>
<comment type="caution">
    <text evidence="2">The sequence shown here is derived from an EMBL/GenBank/DDBJ whole genome shotgun (WGS) entry which is preliminary data.</text>
</comment>
<accession>A0A1D2N1F7</accession>
<dbReference type="InterPro" id="IPR002925">
    <property type="entry name" value="Dienelactn_hydro"/>
</dbReference>
<dbReference type="STRING" id="48709.A0A1D2N1F7"/>
<protein>
    <submittedName>
        <fullName evidence="2">Putative AIM2 family protein C30D10.14</fullName>
    </submittedName>
</protein>
<organism evidence="2 3">
    <name type="scientific">Orchesella cincta</name>
    <name type="common">Springtail</name>
    <name type="synonym">Podura cincta</name>
    <dbReference type="NCBI Taxonomy" id="48709"/>
    <lineage>
        <taxon>Eukaryota</taxon>
        <taxon>Metazoa</taxon>
        <taxon>Ecdysozoa</taxon>
        <taxon>Arthropoda</taxon>
        <taxon>Hexapoda</taxon>
        <taxon>Collembola</taxon>
        <taxon>Entomobryomorpha</taxon>
        <taxon>Entomobryoidea</taxon>
        <taxon>Orchesellidae</taxon>
        <taxon>Orchesellinae</taxon>
        <taxon>Orchesella</taxon>
    </lineage>
</organism>
<dbReference type="Gene3D" id="3.40.50.1820">
    <property type="entry name" value="alpha/beta hydrolase"/>
    <property type="match status" value="1"/>
</dbReference>
<reference evidence="2 3" key="1">
    <citation type="journal article" date="2016" name="Genome Biol. Evol.">
        <title>Gene Family Evolution Reflects Adaptation to Soil Environmental Stressors in the Genome of the Collembolan Orchesella cincta.</title>
        <authorList>
            <person name="Faddeeva-Vakhrusheva A."/>
            <person name="Derks M.F."/>
            <person name="Anvar S.Y."/>
            <person name="Agamennone V."/>
            <person name="Suring W."/>
            <person name="Smit S."/>
            <person name="van Straalen N.M."/>
            <person name="Roelofs D."/>
        </authorList>
    </citation>
    <scope>NUCLEOTIDE SEQUENCE [LARGE SCALE GENOMIC DNA]</scope>
    <source>
        <tissue evidence="2">Mixed pool</tissue>
    </source>
</reference>
<keyword evidence="3" id="KW-1185">Reference proteome</keyword>
<sequence>MSMTKACCTLPPVSSDYTPEGEVFSLGDLPIYETKDKSPKLVLICAYDIFGFHPNTKQFADKLNSCGMFRVVMPDFFRGEGLSMENFPPKDFSEIKKFVATKGSWEIAKRDMLNVIEHYKKEGVTNFGVFGFCWGGKMSIRASCEIDDVNASVLIHPSMVDNADAEGAKCPVLFIPTKDEPDMIPLYEIVKKNLGEDKTAHHRLDDVFHGFAGARGDWTDELQNQRVNETISLTHSFFKKHLSKN</sequence>
<name>A0A1D2N1F7_ORCCI</name>
<dbReference type="OrthoDB" id="17560at2759"/>
<dbReference type="PANTHER" id="PTHR47668">
    <property type="entry name" value="DIENELACTONE HYDROLASE FAMILY PROTEIN (AFU_ORTHOLOGUE AFUA_6G01940)"/>
    <property type="match status" value="1"/>
</dbReference>
<dbReference type="Pfam" id="PF01738">
    <property type="entry name" value="DLH"/>
    <property type="match status" value="1"/>
</dbReference>
<evidence type="ECO:0000259" key="1">
    <source>
        <dbReference type="Pfam" id="PF01738"/>
    </source>
</evidence>
<dbReference type="GO" id="GO:0016787">
    <property type="term" value="F:hydrolase activity"/>
    <property type="evidence" value="ECO:0007669"/>
    <property type="project" value="InterPro"/>
</dbReference>
<dbReference type="InterPro" id="IPR029058">
    <property type="entry name" value="AB_hydrolase_fold"/>
</dbReference>
<dbReference type="OMA" id="PTEWYPP"/>
<dbReference type="Proteomes" id="UP000094527">
    <property type="component" value="Unassembled WGS sequence"/>
</dbReference>
<evidence type="ECO:0000313" key="2">
    <source>
        <dbReference type="EMBL" id="ODM99109.1"/>
    </source>
</evidence>
<evidence type="ECO:0000313" key="3">
    <source>
        <dbReference type="Proteomes" id="UP000094527"/>
    </source>
</evidence>
<gene>
    <name evidence="2" type="ORF">Ocin01_07546</name>
</gene>
<dbReference type="SUPFAM" id="SSF53474">
    <property type="entry name" value="alpha/beta-Hydrolases"/>
    <property type="match status" value="1"/>
</dbReference>